<evidence type="ECO:0000256" key="5">
    <source>
        <dbReference type="ARBA" id="ARBA00022490"/>
    </source>
</evidence>
<comment type="catalytic activity">
    <reaction evidence="12">
        <text>L-cysteine + 2-oxoglutarate = 2-oxo-3-sulfanylpropanoate + L-glutamate</text>
        <dbReference type="Rhea" id="RHEA:17441"/>
        <dbReference type="ChEBI" id="CHEBI:16810"/>
        <dbReference type="ChEBI" id="CHEBI:29985"/>
        <dbReference type="ChEBI" id="CHEBI:35235"/>
        <dbReference type="ChEBI" id="CHEBI:57678"/>
        <dbReference type="EC" id="2.6.1.3"/>
    </reaction>
    <physiologicalReaction direction="left-to-right" evidence="12">
        <dbReference type="Rhea" id="RHEA:17442"/>
    </physiologicalReaction>
</comment>
<comment type="catalytic activity">
    <reaction evidence="11">
        <text>3-sulfino-L-alanine + 2-oxoglutarate = 3-sulfinopyruvate + L-glutamate</text>
        <dbReference type="Rhea" id="RHEA:70295"/>
        <dbReference type="ChEBI" id="CHEBI:16810"/>
        <dbReference type="ChEBI" id="CHEBI:29985"/>
        <dbReference type="ChEBI" id="CHEBI:61085"/>
        <dbReference type="ChEBI" id="CHEBI:140699"/>
    </reaction>
    <physiologicalReaction direction="right-to-left" evidence="11">
        <dbReference type="Rhea" id="RHEA:70297"/>
    </physiologicalReaction>
</comment>
<dbReference type="Pfam" id="PF00155">
    <property type="entry name" value="Aminotran_1_2"/>
    <property type="match status" value="4"/>
</dbReference>
<evidence type="ECO:0000259" key="14">
    <source>
        <dbReference type="Pfam" id="PF00155"/>
    </source>
</evidence>
<sequence length="1149" mass="129594">MAKSVVEERGGCLSNFADCWVVGSKARYGNTARDSFPALTLGKMSTRFSKVRLGPPIQTFALNQECVDDAHPQKVNLTIGAYRTDEGEPWVLPVVRKTEMQMAADEKLNHEYLPVLGLESFSSAATSLLLGADNAAILEGRAFGVQTVSGSGAIRVGAEFLARHVLHYGTFYTSSPTFINHALLFLSAGFVEHREYKYWDDNRRTLDLEGYLESLREAPENSVVVLHACAHNPTGCDPTHEQWEKIGDVIEERNLFPFFDTAYQGFASGDLDDDAWAVRHFVNRGMELVCAQSFSKNFGLYNERAGNLTIVLKDKKHLEAVKSQITLTVRGMYSNPPNHGGRIVATILNNPQLKEEWKESIRTMANHILSLRSGLKERLQRLGTPGTWDHITSQIGMFSYTGLTRQQVDHLKEHYHIYMLPSGRISMCGINSMKLGPPIEVFAVNKAYLDDTHPDKVNLSIGAYRTDEGKPWVLPVVRKTELQLANDETLNHEYLPVLGLEAFSSAATSMLLGADHSAILEGRAFGVQTLSGTGALRVGAEFLARQLGYRTFYFSQPTWENHRLVFLNSGFTEPREYRYWDANNRTLDLNGFLEDLQGAPENSVIILHACAHNPTGCDPTHEQWEKIAQVIEEKKLFPFFDSAYQGFASGELEKDAWAVRYFASRGLEMVCAQSFAKNFGLYNERVGNITIILKDKQDLIPVKSQLTLTVRGMYSNPPNHGGRIVATVLNNPQLYDEKESIRTMANRILSMRSGLKERLQRLGTPGTWDHITSQIGMFSYTGLSPRQVEHLVNNYHIYLLKSGRINMCGISTKNIDYVAKAINETKIQYSSEITDHQTYRDDNGNLWPLPVVRKVEEEIVKDMTQDYEYLRALGDESFTSAASRLLLGGESMAIAEERVNNHRSIFECSGLTDAREYHYWDPANRSIDMEGLLEDLRNAPKKSVIILQACSHNPTGLDPTRHQWSQIVDVLEVCCTTLVRFNFLGERVGCLIAVINNKRCLLQYLNHMENIVRSAYCNPPKHGCQIVLRILQSPELFQDIGSLSQKACFRIENVLTMAKRVKRVRRELQERLESLETPGNWNHITQQIGMFSYTGLTSTQVEHMVKKYHIYMLESGRINMCGIGSKNIDYVARAIHESVVLSPQDTNET</sequence>
<dbReference type="InterPro" id="IPR015422">
    <property type="entry name" value="PyrdxlP-dep_Trfase_small"/>
</dbReference>
<name>A0A7R9I192_9NEOP</name>
<evidence type="ECO:0000256" key="10">
    <source>
        <dbReference type="ARBA" id="ARBA00048507"/>
    </source>
</evidence>
<comment type="miscellaneous">
    <text evidence="13">In eukaryotes there are cytoplasmic, mitochondrial and chloroplastic isozymes.</text>
</comment>
<dbReference type="GO" id="GO:0006532">
    <property type="term" value="P:aspartate biosynthetic process"/>
    <property type="evidence" value="ECO:0007669"/>
    <property type="project" value="TreeGrafter"/>
</dbReference>
<dbReference type="NCBIfam" id="NF006719">
    <property type="entry name" value="PRK09257.1"/>
    <property type="match status" value="2"/>
</dbReference>
<dbReference type="GO" id="GO:0005829">
    <property type="term" value="C:cytosol"/>
    <property type="evidence" value="ECO:0007669"/>
    <property type="project" value="TreeGrafter"/>
</dbReference>
<evidence type="ECO:0000256" key="3">
    <source>
        <dbReference type="ARBA" id="ARBA00007441"/>
    </source>
</evidence>
<evidence type="ECO:0000256" key="7">
    <source>
        <dbReference type="ARBA" id="ARBA00022679"/>
    </source>
</evidence>
<dbReference type="EC" id="2.6.1.1" evidence="13"/>
<keyword evidence="6 13" id="KW-0032">Aminotransferase</keyword>
<comment type="catalytic activity">
    <reaction evidence="9">
        <text>(2S)-2-aminobutanoate + 2-oxoglutarate = 2-oxobutanoate + L-glutamate</text>
        <dbReference type="Rhea" id="RHEA:70223"/>
        <dbReference type="ChEBI" id="CHEBI:16763"/>
        <dbReference type="ChEBI" id="CHEBI:16810"/>
        <dbReference type="ChEBI" id="CHEBI:29985"/>
        <dbReference type="ChEBI" id="CHEBI:74359"/>
    </reaction>
    <physiologicalReaction direction="right-to-left" evidence="9">
        <dbReference type="Rhea" id="RHEA:70225"/>
    </physiologicalReaction>
</comment>
<dbReference type="InterPro" id="IPR015421">
    <property type="entry name" value="PyrdxlP-dep_Trfase_major"/>
</dbReference>
<dbReference type="CDD" id="cd00609">
    <property type="entry name" value="AAT_like"/>
    <property type="match status" value="2"/>
</dbReference>
<dbReference type="Gene3D" id="3.40.640.10">
    <property type="entry name" value="Type I PLP-dependent aspartate aminotransferase-like (Major domain)"/>
    <property type="match status" value="4"/>
</dbReference>
<dbReference type="GO" id="GO:0030170">
    <property type="term" value="F:pyridoxal phosphate binding"/>
    <property type="evidence" value="ECO:0007669"/>
    <property type="project" value="InterPro"/>
</dbReference>
<keyword evidence="8" id="KW-0663">Pyridoxal phosphate</keyword>
<comment type="catalytic activity">
    <reaction evidence="10">
        <text>L-aspartate + 2-oxoglutarate = oxaloacetate + L-glutamate</text>
        <dbReference type="Rhea" id="RHEA:21824"/>
        <dbReference type="ChEBI" id="CHEBI:16452"/>
        <dbReference type="ChEBI" id="CHEBI:16810"/>
        <dbReference type="ChEBI" id="CHEBI:29985"/>
        <dbReference type="ChEBI" id="CHEBI:29991"/>
        <dbReference type="EC" id="2.6.1.1"/>
    </reaction>
    <physiologicalReaction direction="left-to-right" evidence="10">
        <dbReference type="Rhea" id="RHEA:21825"/>
    </physiologicalReaction>
</comment>
<dbReference type="SUPFAM" id="SSF53383">
    <property type="entry name" value="PLP-dependent transferases"/>
    <property type="match status" value="3"/>
</dbReference>
<dbReference type="InterPro" id="IPR000796">
    <property type="entry name" value="Asp_trans"/>
</dbReference>
<evidence type="ECO:0000256" key="2">
    <source>
        <dbReference type="ARBA" id="ARBA00004496"/>
    </source>
</evidence>
<evidence type="ECO:0000256" key="12">
    <source>
        <dbReference type="ARBA" id="ARBA00049350"/>
    </source>
</evidence>
<dbReference type="InterPro" id="IPR015424">
    <property type="entry name" value="PyrdxlP-dep_Trfase"/>
</dbReference>
<comment type="similarity">
    <text evidence="3">Belongs to the class-I pyridoxal-phosphate-dependent aminotransferase family.</text>
</comment>
<feature type="domain" description="Aminotransferase class I/classII large" evidence="14">
    <location>
        <begin position="73"/>
        <end position="434"/>
    </location>
</feature>
<evidence type="ECO:0000313" key="15">
    <source>
        <dbReference type="EMBL" id="CAD7443675.1"/>
    </source>
</evidence>
<dbReference type="InterPro" id="IPR004838">
    <property type="entry name" value="NHTrfase_class1_PyrdxlP-BS"/>
</dbReference>
<reference evidence="15" key="1">
    <citation type="submission" date="2020-11" db="EMBL/GenBank/DDBJ databases">
        <authorList>
            <person name="Tran Van P."/>
        </authorList>
    </citation>
    <scope>NUCLEOTIDE SEQUENCE</scope>
</reference>
<dbReference type="FunFam" id="3.40.640.10:FF:000066">
    <property type="entry name" value="Aspartate aminotransferase"/>
    <property type="match status" value="1"/>
</dbReference>
<keyword evidence="7 13" id="KW-0808">Transferase</keyword>
<keyword evidence="5" id="KW-0963">Cytoplasm</keyword>
<dbReference type="PROSITE" id="PS00105">
    <property type="entry name" value="AA_TRANSFER_CLASS_1"/>
    <property type="match status" value="2"/>
</dbReference>
<accession>A0A7R9I192</accession>
<dbReference type="FunFam" id="3.40.640.10:FF:000044">
    <property type="entry name" value="Aspartate aminotransferase"/>
    <property type="match status" value="1"/>
</dbReference>
<comment type="subunit">
    <text evidence="4 13">Homodimer.</text>
</comment>
<feature type="domain" description="Aminotransferase class I/classII large" evidence="14">
    <location>
        <begin position="455"/>
        <end position="822"/>
    </location>
</feature>
<dbReference type="AlphaFoldDB" id="A0A7R9I192"/>
<evidence type="ECO:0000256" key="13">
    <source>
        <dbReference type="RuleBase" id="RU000480"/>
    </source>
</evidence>
<dbReference type="FunFam" id="3.90.1150.10:FF:000001">
    <property type="entry name" value="Aspartate aminotransferase"/>
    <property type="match status" value="3"/>
</dbReference>
<feature type="domain" description="Aminotransferase class I/classII large" evidence="14">
    <location>
        <begin position="901"/>
        <end position="972"/>
    </location>
</feature>
<feature type="domain" description="Aminotransferase class I/classII large" evidence="14">
    <location>
        <begin position="981"/>
        <end position="1135"/>
    </location>
</feature>
<proteinExistence type="inferred from homology"/>
<evidence type="ECO:0000256" key="8">
    <source>
        <dbReference type="ARBA" id="ARBA00022898"/>
    </source>
</evidence>
<dbReference type="PANTHER" id="PTHR11879:SF55">
    <property type="entry name" value="GLUTAMATE OXALOACETATE TRANSAMINASE 1, ISOFORM B"/>
    <property type="match status" value="1"/>
</dbReference>
<evidence type="ECO:0000256" key="4">
    <source>
        <dbReference type="ARBA" id="ARBA00011738"/>
    </source>
</evidence>
<evidence type="ECO:0000256" key="9">
    <source>
        <dbReference type="ARBA" id="ARBA00036027"/>
    </source>
</evidence>
<comment type="subcellular location">
    <subcellularLocation>
        <location evidence="2">Cytoplasm</location>
    </subcellularLocation>
</comment>
<dbReference type="PANTHER" id="PTHR11879">
    <property type="entry name" value="ASPARTATE AMINOTRANSFERASE"/>
    <property type="match status" value="1"/>
</dbReference>
<evidence type="ECO:0000256" key="11">
    <source>
        <dbReference type="ARBA" id="ARBA00048761"/>
    </source>
</evidence>
<evidence type="ECO:0000256" key="1">
    <source>
        <dbReference type="ARBA" id="ARBA00001933"/>
    </source>
</evidence>
<comment type="cofactor">
    <cofactor evidence="1">
        <name>pyridoxal 5'-phosphate</name>
        <dbReference type="ChEBI" id="CHEBI:597326"/>
    </cofactor>
</comment>
<dbReference type="PRINTS" id="PR00799">
    <property type="entry name" value="TRANSAMINASE"/>
</dbReference>
<gene>
    <name evidence="15" type="ORF">TBIB3V08_LOCUS6075</name>
</gene>
<dbReference type="Gene3D" id="3.90.1150.10">
    <property type="entry name" value="Aspartate Aminotransferase, domain 1"/>
    <property type="match status" value="3"/>
</dbReference>
<dbReference type="GO" id="GO:0004069">
    <property type="term" value="F:L-aspartate:2-oxoglutarate aminotransferase activity"/>
    <property type="evidence" value="ECO:0007669"/>
    <property type="project" value="UniProtKB-EC"/>
</dbReference>
<evidence type="ECO:0000256" key="6">
    <source>
        <dbReference type="ARBA" id="ARBA00022576"/>
    </source>
</evidence>
<organism evidence="15">
    <name type="scientific">Timema bartmani</name>
    <dbReference type="NCBI Taxonomy" id="61472"/>
    <lineage>
        <taxon>Eukaryota</taxon>
        <taxon>Metazoa</taxon>
        <taxon>Ecdysozoa</taxon>
        <taxon>Arthropoda</taxon>
        <taxon>Hexapoda</taxon>
        <taxon>Insecta</taxon>
        <taxon>Pterygota</taxon>
        <taxon>Neoptera</taxon>
        <taxon>Polyneoptera</taxon>
        <taxon>Phasmatodea</taxon>
        <taxon>Timematodea</taxon>
        <taxon>Timematoidea</taxon>
        <taxon>Timematidae</taxon>
        <taxon>Timema</taxon>
    </lineage>
</organism>
<dbReference type="InterPro" id="IPR004839">
    <property type="entry name" value="Aminotransferase_I/II_large"/>
</dbReference>
<dbReference type="EMBL" id="OD566269">
    <property type="protein sequence ID" value="CAD7443675.1"/>
    <property type="molecule type" value="Genomic_DNA"/>
</dbReference>
<dbReference type="GO" id="GO:0047801">
    <property type="term" value="F:L-cysteine transaminase activity"/>
    <property type="evidence" value="ECO:0007669"/>
    <property type="project" value="UniProtKB-EC"/>
</dbReference>
<protein>
    <recommendedName>
        <fullName evidence="13">Aspartate aminotransferase</fullName>
        <ecNumber evidence="13">2.6.1.1</ecNumber>
    </recommendedName>
</protein>